<proteinExistence type="predicted"/>
<evidence type="ECO:0000256" key="2">
    <source>
        <dbReference type="SAM" id="Phobius"/>
    </source>
</evidence>
<feature type="transmembrane region" description="Helical" evidence="2">
    <location>
        <begin position="137"/>
        <end position="156"/>
    </location>
</feature>
<accession>A0A9W7EHH9</accession>
<dbReference type="OrthoDB" id="190634at2759"/>
<evidence type="ECO:0000313" key="3">
    <source>
        <dbReference type="EMBL" id="GMH78917.1"/>
    </source>
</evidence>
<name>A0A9W7EHH9_9STRA</name>
<keyword evidence="2" id="KW-0472">Membrane</keyword>
<feature type="transmembrane region" description="Helical" evidence="2">
    <location>
        <begin position="105"/>
        <end position="122"/>
    </location>
</feature>
<feature type="transmembrane region" description="Helical" evidence="2">
    <location>
        <begin position="177"/>
        <end position="200"/>
    </location>
</feature>
<gene>
    <name evidence="3" type="ORF">TrLO_g8633</name>
</gene>
<organism evidence="3 4">
    <name type="scientific">Triparma laevis f. longispina</name>
    <dbReference type="NCBI Taxonomy" id="1714387"/>
    <lineage>
        <taxon>Eukaryota</taxon>
        <taxon>Sar</taxon>
        <taxon>Stramenopiles</taxon>
        <taxon>Ochrophyta</taxon>
        <taxon>Bolidophyceae</taxon>
        <taxon>Parmales</taxon>
        <taxon>Triparmaceae</taxon>
        <taxon>Triparma</taxon>
    </lineage>
</organism>
<evidence type="ECO:0000313" key="4">
    <source>
        <dbReference type="Proteomes" id="UP001165122"/>
    </source>
</evidence>
<feature type="region of interest" description="Disordered" evidence="1">
    <location>
        <begin position="1"/>
        <end position="54"/>
    </location>
</feature>
<keyword evidence="4" id="KW-1185">Reference proteome</keyword>
<dbReference type="AlphaFoldDB" id="A0A9W7EHH9"/>
<feature type="transmembrane region" description="Helical" evidence="2">
    <location>
        <begin position="330"/>
        <end position="354"/>
    </location>
</feature>
<feature type="transmembrane region" description="Helical" evidence="2">
    <location>
        <begin position="292"/>
        <end position="310"/>
    </location>
</feature>
<feature type="compositionally biased region" description="Low complexity" evidence="1">
    <location>
        <begin position="11"/>
        <end position="54"/>
    </location>
</feature>
<protein>
    <submittedName>
        <fullName evidence="3">Uncharacterized protein</fullName>
    </submittedName>
</protein>
<sequence>MPRARTKSRSADSLSDLAASKSAPPSPAALRKSNNPSSPRSPGSASPRPGRTPSLNKLLNLLRMTDDEVGLLADTDGRYDDGTLKSHPLIKDAAHTFSHRMWRDWKGGLIGALCTTVVGLYMPENILQTILPLRLEIARFIAPFVCFLVMLGANYTEHVLQPPVEPAGIVSFSGKTVFFTVNVIGLLLCYFAISVAGQTLKLVGYPSETLTYITYTFFIHAYALGSMLSVFYYAGVLGDKDEKANIQKWHKRGIPLARYLHNTHSTSIFCVNLDFCFKSSVLIAEYIPTMDFVVVSLYTYGCCYASWVLFNYSITGYFPYPFMNGMGNWYFPAIFLVIMANIAIVFGIASSVLIANVKGAEMMSVAELIKAMWFRFFWGV</sequence>
<dbReference type="EMBL" id="BRXW01000910">
    <property type="protein sequence ID" value="GMH78917.1"/>
    <property type="molecule type" value="Genomic_DNA"/>
</dbReference>
<feature type="transmembrane region" description="Helical" evidence="2">
    <location>
        <begin position="212"/>
        <end position="234"/>
    </location>
</feature>
<reference evidence="4" key="1">
    <citation type="journal article" date="2023" name="Commun. Biol.">
        <title>Genome analysis of Parmales, the sister group of diatoms, reveals the evolutionary specialization of diatoms from phago-mixotrophs to photoautotrophs.</title>
        <authorList>
            <person name="Ban H."/>
            <person name="Sato S."/>
            <person name="Yoshikawa S."/>
            <person name="Yamada K."/>
            <person name="Nakamura Y."/>
            <person name="Ichinomiya M."/>
            <person name="Sato N."/>
            <person name="Blanc-Mathieu R."/>
            <person name="Endo H."/>
            <person name="Kuwata A."/>
            <person name="Ogata H."/>
        </authorList>
    </citation>
    <scope>NUCLEOTIDE SEQUENCE [LARGE SCALE GENOMIC DNA]</scope>
    <source>
        <strain evidence="4">NIES 3700</strain>
    </source>
</reference>
<keyword evidence="2" id="KW-0812">Transmembrane</keyword>
<evidence type="ECO:0000256" key="1">
    <source>
        <dbReference type="SAM" id="MobiDB-lite"/>
    </source>
</evidence>
<comment type="caution">
    <text evidence="3">The sequence shown here is derived from an EMBL/GenBank/DDBJ whole genome shotgun (WGS) entry which is preliminary data.</text>
</comment>
<dbReference type="Proteomes" id="UP001165122">
    <property type="component" value="Unassembled WGS sequence"/>
</dbReference>
<keyword evidence="2" id="KW-1133">Transmembrane helix</keyword>